<organism evidence="2">
    <name type="scientific">Glossina morsitans morsitans</name>
    <name type="common">Savannah tsetse fly</name>
    <dbReference type="NCBI Taxonomy" id="37546"/>
    <lineage>
        <taxon>Eukaryota</taxon>
        <taxon>Metazoa</taxon>
        <taxon>Ecdysozoa</taxon>
        <taxon>Arthropoda</taxon>
        <taxon>Hexapoda</taxon>
        <taxon>Insecta</taxon>
        <taxon>Pterygota</taxon>
        <taxon>Neoptera</taxon>
        <taxon>Endopterygota</taxon>
        <taxon>Diptera</taxon>
        <taxon>Brachycera</taxon>
        <taxon>Muscomorpha</taxon>
        <taxon>Hippoboscoidea</taxon>
        <taxon>Glossinidae</taxon>
        <taxon>Glossina</taxon>
    </lineage>
</organism>
<evidence type="ECO:0000313" key="4">
    <source>
        <dbReference type="Proteomes" id="UP000092444"/>
    </source>
</evidence>
<reference evidence="3 4" key="4">
    <citation type="submission" date="2014-03" db="EMBL/GenBank/DDBJ databases">
        <title>Genome Sequence of the Tsetse Fly (Glossina morsitans): Vector of African Trypanosomiasis.</title>
        <authorList>
            <consortium name="International Glossina Genome Initiative W.H.O."/>
            <person name="Lawson D."/>
        </authorList>
    </citation>
    <scope>NUCLEOTIDE SEQUENCE [LARGE SCALE GENOMIC DNA]</scope>
    <source>
        <strain evidence="3 4">Yale</strain>
    </source>
</reference>
<dbReference type="Proteomes" id="UP000092444">
    <property type="component" value="Unassembled WGS sequence"/>
</dbReference>
<evidence type="ECO:0000256" key="1">
    <source>
        <dbReference type="SAM" id="Phobius"/>
    </source>
</evidence>
<dbReference type="VEuPathDB" id="VectorBase:GMOY012230"/>
<keyword evidence="4" id="KW-1185">Reference proteome</keyword>
<reference evidence="2" key="2">
    <citation type="submission" date="2010-01" db="EMBL/GenBank/DDBJ databases">
        <authorList>
            <consortium name="International Glossina Genome Initiative"/>
            <person name="da Silva J."/>
            <person name="Ribeiro J.M.C."/>
            <person name="Abbeele J.V."/>
            <person name="Attardo G."/>
            <person name="Hao Z."/>
            <person name="Haines L.R."/>
            <person name="Soares M.B."/>
            <person name="Berriman M."/>
            <person name="Aksoy S."/>
            <person name="Lehane M.J."/>
        </authorList>
    </citation>
    <scope>NUCLEOTIDE SEQUENCE</scope>
    <source>
        <tissue evidence="2">Salivary gland</tissue>
    </source>
</reference>
<accession>D3TSN4</accession>
<dbReference type="EnsemblMetazoa" id="GMOY012230-RA">
    <property type="protein sequence ID" value="GMOY012230-PA"/>
    <property type="gene ID" value="GMOY012230"/>
</dbReference>
<dbReference type="EMBL" id="CCAG010006485">
    <property type="status" value="NOT_ANNOTATED_CDS"/>
    <property type="molecule type" value="Genomic_DNA"/>
</dbReference>
<reference evidence="3" key="6">
    <citation type="submission" date="2020-05" db="UniProtKB">
        <authorList>
            <consortium name="EnsemblMetazoa"/>
        </authorList>
    </citation>
    <scope>IDENTIFICATION</scope>
    <source>
        <strain evidence="3">Yale</strain>
    </source>
</reference>
<keyword evidence="1" id="KW-0472">Membrane</keyword>
<evidence type="ECO:0000313" key="3">
    <source>
        <dbReference type="EnsemblMetazoa" id="GMOY012230-PA"/>
    </source>
</evidence>
<protein>
    <submittedName>
        <fullName evidence="2 3">Hypothetical secreted peptide</fullName>
    </submittedName>
</protein>
<evidence type="ECO:0000313" key="2">
    <source>
        <dbReference type="EMBL" id="ADD20712.1"/>
    </source>
</evidence>
<keyword evidence="1" id="KW-0812">Transmembrane</keyword>
<dbReference type="AlphaFoldDB" id="D3TSN4"/>
<reference evidence="2" key="1">
    <citation type="journal article" date="2010" name="BMC Genomics">
        <title>An insight into the sialome of Glossina morsitans morsitans.</title>
        <authorList>
            <person name="Alves-Silva J."/>
            <person name="Ribeiro J.M."/>
            <person name="Van Den Abbeele J."/>
            <person name="Attardo G."/>
            <person name="Hao Z."/>
            <person name="Haines L.R."/>
            <person name="Soares M.B."/>
            <person name="Berriman M."/>
            <person name="Aksoy S."/>
            <person name="Lehane M.J."/>
        </authorList>
    </citation>
    <scope>NUCLEOTIDE SEQUENCE</scope>
    <source>
        <tissue evidence="2">Salivary gland</tissue>
    </source>
</reference>
<feature type="transmembrane region" description="Helical" evidence="1">
    <location>
        <begin position="28"/>
        <end position="48"/>
    </location>
</feature>
<dbReference type="EMBL" id="EZ424436">
    <property type="protein sequence ID" value="ADD20712.1"/>
    <property type="molecule type" value="mRNA"/>
</dbReference>
<name>D3TSN4_GLOMM</name>
<reference evidence="3" key="5">
    <citation type="submission" date="2016-07" db="UniProtKB">
        <authorList>
            <consortium name="VectorBase"/>
        </authorList>
    </citation>
    <scope>IDENTIFICATION</scope>
    <source>
        <strain evidence="3">Yale</strain>
    </source>
</reference>
<sequence>MRVLLLNIFFLQLSKLFSCTFYFYFFRNNSFLSVFTFRVMLLCYARFFTIEK</sequence>
<proteinExistence type="evidence at transcript level"/>
<keyword evidence="1" id="KW-1133">Transmembrane helix</keyword>
<reference evidence="3" key="3">
    <citation type="submission" date="2014-03" db="EMBL/GenBank/DDBJ databases">
        <title>Genome Sequence of the Tsetse Fly (Glossina morsitans): Vector of African Trypanosomiasis.</title>
        <authorList>
            <person name="Lawson D."/>
        </authorList>
    </citation>
    <scope>NUCLEOTIDE SEQUENCE [LARGE SCALE GENOMIC DNA]</scope>
    <source>
        <strain evidence="3">Yale</strain>
    </source>
</reference>